<keyword evidence="2 4" id="KW-0808">Transferase</keyword>
<dbReference type="PANTHER" id="PTHR21599">
    <property type="entry name" value="GLYCERATE KINASE"/>
    <property type="match status" value="1"/>
</dbReference>
<gene>
    <name evidence="5" type="ORF">FC96_GL002259</name>
</gene>
<dbReference type="RefSeq" id="WP_054661166.1">
    <property type="nucleotide sequence ID" value="NZ_AZCX01000006.1"/>
</dbReference>
<dbReference type="AlphaFoldDB" id="A0A0R1HN50"/>
<dbReference type="PANTHER" id="PTHR21599:SF0">
    <property type="entry name" value="GLYCERATE KINASE"/>
    <property type="match status" value="1"/>
</dbReference>
<evidence type="ECO:0000256" key="3">
    <source>
        <dbReference type="ARBA" id="ARBA00022777"/>
    </source>
</evidence>
<dbReference type="EMBL" id="AZCX01000006">
    <property type="protein sequence ID" value="KRK47771.1"/>
    <property type="molecule type" value="Genomic_DNA"/>
</dbReference>
<protein>
    <submittedName>
        <fullName evidence="5">Glycerate kinase</fullName>
    </submittedName>
</protein>
<dbReference type="InterPro" id="IPR018197">
    <property type="entry name" value="Glycerate_kinase_RE-like"/>
</dbReference>
<dbReference type="OrthoDB" id="9774290at2"/>
<dbReference type="InterPro" id="IPR018193">
    <property type="entry name" value="Glyc_kinase_flavodox-like_fold"/>
</dbReference>
<evidence type="ECO:0000256" key="2">
    <source>
        <dbReference type="ARBA" id="ARBA00022679"/>
    </source>
</evidence>
<comment type="caution">
    <text evidence="5">The sequence shown here is derived from an EMBL/GenBank/DDBJ whole genome shotgun (WGS) entry which is preliminary data.</text>
</comment>
<dbReference type="GO" id="GO:0008887">
    <property type="term" value="F:glycerate kinase activity"/>
    <property type="evidence" value="ECO:0007669"/>
    <property type="project" value="UniProtKB-UniRule"/>
</dbReference>
<evidence type="ECO:0000256" key="4">
    <source>
        <dbReference type="PIRNR" id="PIRNR006078"/>
    </source>
</evidence>
<keyword evidence="6" id="KW-1185">Reference proteome</keyword>
<dbReference type="Gene3D" id="3.40.50.10350">
    <property type="entry name" value="Glycerate kinase, domain 1"/>
    <property type="match status" value="1"/>
</dbReference>
<dbReference type="Pfam" id="PF02595">
    <property type="entry name" value="Gly_kinase"/>
    <property type="match status" value="1"/>
</dbReference>
<dbReference type="InterPro" id="IPR036129">
    <property type="entry name" value="Glycerate_kinase_sf"/>
</dbReference>
<dbReference type="GO" id="GO:0031388">
    <property type="term" value="P:organic acid phosphorylation"/>
    <property type="evidence" value="ECO:0007669"/>
    <property type="project" value="UniProtKB-UniRule"/>
</dbReference>
<dbReference type="SUPFAM" id="SSF110738">
    <property type="entry name" value="Glycerate kinase I"/>
    <property type="match status" value="1"/>
</dbReference>
<dbReference type="Gene3D" id="3.90.1510.10">
    <property type="entry name" value="Glycerate kinase, domain 2"/>
    <property type="match status" value="1"/>
</dbReference>
<organism evidence="5 6">
    <name type="scientific">Secundilactobacillus kimchicus JCM 15530</name>
    <dbReference type="NCBI Taxonomy" id="1302272"/>
    <lineage>
        <taxon>Bacteria</taxon>
        <taxon>Bacillati</taxon>
        <taxon>Bacillota</taxon>
        <taxon>Bacilli</taxon>
        <taxon>Lactobacillales</taxon>
        <taxon>Lactobacillaceae</taxon>
        <taxon>Secundilactobacillus</taxon>
    </lineage>
</organism>
<dbReference type="PIRSF" id="PIRSF006078">
    <property type="entry name" value="GlxK"/>
    <property type="match status" value="1"/>
</dbReference>
<evidence type="ECO:0000313" key="6">
    <source>
        <dbReference type="Proteomes" id="UP000050911"/>
    </source>
</evidence>
<evidence type="ECO:0000313" key="5">
    <source>
        <dbReference type="EMBL" id="KRK47771.1"/>
    </source>
</evidence>
<proteinExistence type="inferred from homology"/>
<dbReference type="InterPro" id="IPR004381">
    <property type="entry name" value="Glycerate_kinase"/>
</dbReference>
<sequence length="385" mass="39294">MKILIAPDSFKGGMTAKEAATAIAAGIQPIFPTADLVTVPMADGGEGTVQSLVDATAGQFITVTVSGPLRTPVQAQYGLLGDGQTAVIEMAAASGLQYVDETTHNPLVTTTFGTGELILAALDQGVKRIILGIGGSATNDGGAGMAQALGVSLLTKSGQSISVGGGGLADLDRIDTSTVDARLKTVELLIASDVTNPLVGPDGASAVFGPQKGATPEMVKILDRNLRHYAAVIHRDLGQSLADRSGAGAAGGLGAGLLAFTNATMEKGVEIVLEYTGLREKAKGVDLVFTGEGGIDFQTQFGKTPFGVAQATKEVAPNAPVVVLAGNVGDGVAALYRPDAIDAIFSIVPGVSDLKTAIENGPENLRQTAENVARLYQSIELKSRR</sequence>
<name>A0A0R1HN50_9LACO</name>
<reference evidence="5 6" key="1">
    <citation type="journal article" date="2015" name="Genome Announc.">
        <title>Expanding the biotechnology potential of lactobacilli through comparative genomics of 213 strains and associated genera.</title>
        <authorList>
            <person name="Sun Z."/>
            <person name="Harris H.M."/>
            <person name="McCann A."/>
            <person name="Guo C."/>
            <person name="Argimon S."/>
            <person name="Zhang W."/>
            <person name="Yang X."/>
            <person name="Jeffery I.B."/>
            <person name="Cooney J.C."/>
            <person name="Kagawa T.F."/>
            <person name="Liu W."/>
            <person name="Song Y."/>
            <person name="Salvetti E."/>
            <person name="Wrobel A."/>
            <person name="Rasinkangas P."/>
            <person name="Parkhill J."/>
            <person name="Rea M.C."/>
            <person name="O'Sullivan O."/>
            <person name="Ritari J."/>
            <person name="Douillard F.P."/>
            <person name="Paul Ross R."/>
            <person name="Yang R."/>
            <person name="Briner A.E."/>
            <person name="Felis G.E."/>
            <person name="de Vos W.M."/>
            <person name="Barrangou R."/>
            <person name="Klaenhammer T.R."/>
            <person name="Caufield P.W."/>
            <person name="Cui Y."/>
            <person name="Zhang H."/>
            <person name="O'Toole P.W."/>
        </authorList>
    </citation>
    <scope>NUCLEOTIDE SEQUENCE [LARGE SCALE GENOMIC DNA]</scope>
    <source>
        <strain evidence="5 6">JCM 15530</strain>
    </source>
</reference>
<evidence type="ECO:0000256" key="1">
    <source>
        <dbReference type="ARBA" id="ARBA00006284"/>
    </source>
</evidence>
<dbReference type="Proteomes" id="UP000050911">
    <property type="component" value="Unassembled WGS sequence"/>
</dbReference>
<keyword evidence="3 4" id="KW-0418">Kinase</keyword>
<dbReference type="STRING" id="1302272.FC96_GL002259"/>
<dbReference type="NCBIfam" id="TIGR00045">
    <property type="entry name" value="glycerate kinase"/>
    <property type="match status" value="1"/>
</dbReference>
<dbReference type="PATRIC" id="fig|1302272.5.peg.2306"/>
<accession>A0A0R1HN50</accession>
<comment type="similarity">
    <text evidence="1 4">Belongs to the glycerate kinase type-1 family.</text>
</comment>